<keyword evidence="3" id="KW-0808">Transferase</keyword>
<comment type="caution">
    <text evidence="3">The sequence shown here is derived from an EMBL/GenBank/DDBJ whole genome shotgun (WGS) entry which is preliminary data.</text>
</comment>
<feature type="transmembrane region" description="Helical" evidence="1">
    <location>
        <begin position="262"/>
        <end position="283"/>
    </location>
</feature>
<dbReference type="OrthoDB" id="3672893at2"/>
<name>A0A0M2H465_MICTR</name>
<keyword evidence="4" id="KW-1185">Reference proteome</keyword>
<organism evidence="3 4">
    <name type="scientific">Microbacterium trichothecenolyticum</name>
    <name type="common">Aureobacterium trichothecenolyticum</name>
    <dbReference type="NCBI Taxonomy" id="69370"/>
    <lineage>
        <taxon>Bacteria</taxon>
        <taxon>Bacillati</taxon>
        <taxon>Actinomycetota</taxon>
        <taxon>Actinomycetes</taxon>
        <taxon>Micrococcales</taxon>
        <taxon>Microbacteriaceae</taxon>
        <taxon>Microbacterium</taxon>
    </lineage>
</organism>
<dbReference type="RefSeq" id="WP_045301029.1">
    <property type="nucleotide sequence ID" value="NZ_JYJA01000038.1"/>
</dbReference>
<dbReference type="PATRIC" id="fig|69370.6.peg.3205"/>
<dbReference type="Pfam" id="PF00535">
    <property type="entry name" value="Glycos_transf_2"/>
    <property type="match status" value="1"/>
</dbReference>
<dbReference type="PANTHER" id="PTHR43685:SF2">
    <property type="entry name" value="GLYCOSYLTRANSFERASE 2-LIKE DOMAIN-CONTAINING PROTEIN"/>
    <property type="match status" value="1"/>
</dbReference>
<keyword evidence="1" id="KW-1133">Transmembrane helix</keyword>
<reference evidence="3 4" key="1">
    <citation type="submission" date="2015-02" db="EMBL/GenBank/DDBJ databases">
        <title>Draft genome sequences of ten Microbacterium spp. with emphasis on heavy metal contaminated environments.</title>
        <authorList>
            <person name="Corretto E."/>
        </authorList>
    </citation>
    <scope>NUCLEOTIDE SEQUENCE [LARGE SCALE GENOMIC DNA]</scope>
    <source>
        <strain evidence="3 4">DSM 8608</strain>
    </source>
</reference>
<feature type="transmembrane region" description="Helical" evidence="1">
    <location>
        <begin position="317"/>
        <end position="341"/>
    </location>
</feature>
<protein>
    <submittedName>
        <fullName evidence="3">Undecaprenyl-phosphate 4-deoxy-4-formamido-L-arabinose transferase</fullName>
        <ecNumber evidence="3">2.4.2.53</ecNumber>
    </submittedName>
</protein>
<feature type="transmembrane region" description="Helical" evidence="1">
    <location>
        <begin position="289"/>
        <end position="310"/>
    </location>
</feature>
<keyword evidence="1" id="KW-0812">Transmembrane</keyword>
<keyword evidence="1" id="KW-0472">Membrane</keyword>
<dbReference type="SUPFAM" id="SSF53448">
    <property type="entry name" value="Nucleotide-diphospho-sugar transferases"/>
    <property type="match status" value="1"/>
</dbReference>
<evidence type="ECO:0000313" key="3">
    <source>
        <dbReference type="EMBL" id="KJL41232.1"/>
    </source>
</evidence>
<feature type="domain" description="Glycosyltransferase 2-like" evidence="2">
    <location>
        <begin position="14"/>
        <end position="130"/>
    </location>
</feature>
<dbReference type="Gene3D" id="3.90.550.10">
    <property type="entry name" value="Spore Coat Polysaccharide Biosynthesis Protein SpsA, Chain A"/>
    <property type="match status" value="1"/>
</dbReference>
<dbReference type="InterPro" id="IPR029044">
    <property type="entry name" value="Nucleotide-diphossugar_trans"/>
</dbReference>
<proteinExistence type="predicted"/>
<dbReference type="AlphaFoldDB" id="A0A0M2H465"/>
<dbReference type="EMBL" id="JYJA01000038">
    <property type="protein sequence ID" value="KJL41232.1"/>
    <property type="molecule type" value="Genomic_DNA"/>
</dbReference>
<dbReference type="Proteomes" id="UP000034098">
    <property type="component" value="Unassembled WGS sequence"/>
</dbReference>
<dbReference type="GO" id="GO:0099621">
    <property type="term" value="F:undecaprenyl-phosphate 4-deoxy-4-formamido-L-arabinose transferase activity"/>
    <property type="evidence" value="ECO:0007669"/>
    <property type="project" value="UniProtKB-EC"/>
</dbReference>
<accession>A0A0M2H465</accession>
<dbReference type="PANTHER" id="PTHR43685">
    <property type="entry name" value="GLYCOSYLTRANSFERASE"/>
    <property type="match status" value="1"/>
</dbReference>
<evidence type="ECO:0000259" key="2">
    <source>
        <dbReference type="Pfam" id="PF00535"/>
    </source>
</evidence>
<dbReference type="CDD" id="cd00761">
    <property type="entry name" value="Glyco_tranf_GTA_type"/>
    <property type="match status" value="1"/>
</dbReference>
<keyword evidence="3" id="KW-0328">Glycosyltransferase</keyword>
<dbReference type="InterPro" id="IPR050834">
    <property type="entry name" value="Glycosyltransf_2"/>
</dbReference>
<evidence type="ECO:0000313" key="4">
    <source>
        <dbReference type="Proteomes" id="UP000034098"/>
    </source>
</evidence>
<evidence type="ECO:0000256" key="1">
    <source>
        <dbReference type="SAM" id="Phobius"/>
    </source>
</evidence>
<sequence>MSSPQPGARAPRLSVVIPSYNSAQWLPSTLSALADAVRDADVATEVIVVDDGSTDDTPAAVTQAAASFPGDLRVMTQPNRGRFLARWAGIQAAAADLVLLLDSRVLVHRGALRHVLAGVAAEPSRTAWNAVVVTDPAAPLVGLFWEVPTHVFWGRYLRSPRVLDLTGDNFDEAPKGTTMFLARKDVLIDAFEFAWPDGDTKLVSDDTKVLRRIAQLEGIRLDPGFSATYRPRTTLRGFLAHTLDRGTLFVDSYAGTTLARSVILIALALAPILLIALVVVLFVVGSPAIAWAICIAVVALALLPAVIAAFNRCRGRAILAFVVGLPLFVFPFWLGLVRGIFIHRESFVRSRQSTGAIAPRTERR</sequence>
<gene>
    <name evidence="3" type="primary">arnC_2</name>
    <name evidence="3" type="ORF">RS82_03149</name>
</gene>
<dbReference type="InterPro" id="IPR001173">
    <property type="entry name" value="Glyco_trans_2-like"/>
</dbReference>
<dbReference type="EC" id="2.4.2.53" evidence="3"/>